<dbReference type="SMART" id="SM00490">
    <property type="entry name" value="HELICc"/>
    <property type="match status" value="1"/>
</dbReference>
<evidence type="ECO:0000313" key="6">
    <source>
        <dbReference type="Proteomes" id="UP001465755"/>
    </source>
</evidence>
<comment type="caution">
    <text evidence="5">The sequence shown here is derived from an EMBL/GenBank/DDBJ whole genome shotgun (WGS) entry which is preliminary data.</text>
</comment>
<feature type="compositionally biased region" description="Polar residues" evidence="2">
    <location>
        <begin position="506"/>
        <end position="524"/>
    </location>
</feature>
<dbReference type="CDD" id="cd18010">
    <property type="entry name" value="DEXHc_HARP_SMARCAL1"/>
    <property type="match status" value="1"/>
</dbReference>
<dbReference type="GO" id="GO:0005524">
    <property type="term" value="F:ATP binding"/>
    <property type="evidence" value="ECO:0007669"/>
    <property type="project" value="InterPro"/>
</dbReference>
<feature type="compositionally biased region" description="Acidic residues" evidence="2">
    <location>
        <begin position="461"/>
        <end position="471"/>
    </location>
</feature>
<dbReference type="InterPro" id="IPR027417">
    <property type="entry name" value="P-loop_NTPase"/>
</dbReference>
<accession>A0AAW1NPS2</accession>
<keyword evidence="1" id="KW-0378">Hydrolase</keyword>
<dbReference type="Pfam" id="PF00271">
    <property type="entry name" value="Helicase_C"/>
    <property type="match status" value="1"/>
</dbReference>
<dbReference type="InterPro" id="IPR038718">
    <property type="entry name" value="SNF2-like_sf"/>
</dbReference>
<proteinExistence type="predicted"/>
<evidence type="ECO:0000256" key="1">
    <source>
        <dbReference type="ARBA" id="ARBA00022801"/>
    </source>
</evidence>
<dbReference type="GO" id="GO:0004520">
    <property type="term" value="F:DNA endonuclease activity"/>
    <property type="evidence" value="ECO:0007669"/>
    <property type="project" value="TreeGrafter"/>
</dbReference>
<dbReference type="Gene3D" id="3.40.50.10810">
    <property type="entry name" value="Tandem AAA-ATPase domain"/>
    <property type="match status" value="1"/>
</dbReference>
<feature type="region of interest" description="Disordered" evidence="2">
    <location>
        <begin position="430"/>
        <end position="479"/>
    </location>
</feature>
<dbReference type="PANTHER" id="PTHR45766:SF5">
    <property type="entry name" value="SNF2 DOMAIN-CONTAINING PROTEIN _ HELICASE DOMAIN-CONTAINING PROTEIN _ HNH ENDONUCLEASE DOMAIN-CONTAINING PROTEIN"/>
    <property type="match status" value="1"/>
</dbReference>
<dbReference type="SMART" id="SM00487">
    <property type="entry name" value="DEXDc"/>
    <property type="match status" value="1"/>
</dbReference>
<feature type="non-terminal residue" evidence="5">
    <location>
        <position position="655"/>
    </location>
</feature>
<gene>
    <name evidence="5" type="ORF">WJX73_008577</name>
</gene>
<feature type="domain" description="Helicase C-terminal" evidence="4">
    <location>
        <begin position="514"/>
        <end position="655"/>
    </location>
</feature>
<name>A0AAW1NPS2_9CHLO</name>
<dbReference type="InterPro" id="IPR001650">
    <property type="entry name" value="Helicase_C-like"/>
</dbReference>
<dbReference type="AlphaFoldDB" id="A0AAW1NPS2"/>
<dbReference type="GO" id="GO:0043596">
    <property type="term" value="C:nuclear replication fork"/>
    <property type="evidence" value="ECO:0007669"/>
    <property type="project" value="TreeGrafter"/>
</dbReference>
<dbReference type="GO" id="GO:0031297">
    <property type="term" value="P:replication fork processing"/>
    <property type="evidence" value="ECO:0007669"/>
    <property type="project" value="TreeGrafter"/>
</dbReference>
<evidence type="ECO:0000259" key="3">
    <source>
        <dbReference type="PROSITE" id="PS51192"/>
    </source>
</evidence>
<dbReference type="Proteomes" id="UP001465755">
    <property type="component" value="Unassembled WGS sequence"/>
</dbReference>
<dbReference type="SUPFAM" id="SSF52540">
    <property type="entry name" value="P-loop containing nucleoside triphosphate hydrolases"/>
    <property type="match status" value="2"/>
</dbReference>
<dbReference type="PROSITE" id="PS51194">
    <property type="entry name" value="HELICASE_CTER"/>
    <property type="match status" value="1"/>
</dbReference>
<dbReference type="InterPro" id="IPR000330">
    <property type="entry name" value="SNF2_N"/>
</dbReference>
<evidence type="ECO:0000313" key="5">
    <source>
        <dbReference type="EMBL" id="KAK9794347.1"/>
    </source>
</evidence>
<dbReference type="InterPro" id="IPR014001">
    <property type="entry name" value="Helicase_ATP-bd"/>
</dbReference>
<keyword evidence="6" id="KW-1185">Reference proteome</keyword>
<reference evidence="5 6" key="1">
    <citation type="journal article" date="2024" name="Nat. Commun.">
        <title>Phylogenomics reveals the evolutionary origins of lichenization in chlorophyte algae.</title>
        <authorList>
            <person name="Puginier C."/>
            <person name="Libourel C."/>
            <person name="Otte J."/>
            <person name="Skaloud P."/>
            <person name="Haon M."/>
            <person name="Grisel S."/>
            <person name="Petersen M."/>
            <person name="Berrin J.G."/>
            <person name="Delaux P.M."/>
            <person name="Dal Grande F."/>
            <person name="Keller J."/>
        </authorList>
    </citation>
    <scope>NUCLEOTIDE SEQUENCE [LARGE SCALE GENOMIC DNA]</scope>
    <source>
        <strain evidence="5 6">SAG 2036</strain>
    </source>
</reference>
<evidence type="ECO:0000256" key="2">
    <source>
        <dbReference type="SAM" id="MobiDB-lite"/>
    </source>
</evidence>
<organism evidence="5 6">
    <name type="scientific">Symbiochloris irregularis</name>
    <dbReference type="NCBI Taxonomy" id="706552"/>
    <lineage>
        <taxon>Eukaryota</taxon>
        <taxon>Viridiplantae</taxon>
        <taxon>Chlorophyta</taxon>
        <taxon>core chlorophytes</taxon>
        <taxon>Trebouxiophyceae</taxon>
        <taxon>Trebouxiales</taxon>
        <taxon>Trebouxiaceae</taxon>
        <taxon>Symbiochloris</taxon>
    </lineage>
</organism>
<dbReference type="PANTHER" id="PTHR45766">
    <property type="entry name" value="DNA ANNEALING HELICASE AND ENDONUCLEASE ZRANB3 FAMILY MEMBER"/>
    <property type="match status" value="1"/>
</dbReference>
<sequence length="655" mass="71097">MYKRGGSKGCGAPLQWLSFGNAAPGEPAGMYVCDAADCAFCETPPSRHLSPILAMEALSPSQFKIEAAPGAEDIMGFCGGLLHVLEAAGIPAIHAGMSPDATALIYPFRHYDSITRNLQESKRRCGWECLLQSSLIPDRTLAAMRSQSRISNAECDERYGRIPHELRKALLPFQEQGVRYGLARQGRMLLADEMGVGKTVQAIALACCYRESWPLLVVVPASLRLAWAEELERWVPLLRPSHIHLIEGSHHALRPCDCPQVVITSYEMVARLTCESCRRGQPKDRAAPSACAGTQTCFAARGWQCVVADESHVLRTSNQAPDARHTEACCAAMRSAKHIIMLTGTPSLNRPFDLFCQVDTIKPGLLGRNREAFAARYCNRRLVRSAPRSTSSHGADLKHWDNSGLTHAPELHALLSQEVMVRRMKRDVMGQLPRKRRQIVRLPQPSTADWTAAGGAIGGQGEEDGASDADDHEAASKDLSPAHSTALAKLRNVIDWLAHAIGGPTPTDSSQPGSTDPSLTSCSEASPAGSAPDAPKFLIFAHHRTVMNKLADALEGGYKGWAGAAYVRIEGSTDPRDRMQAAARFRNDPDIRVALLSVTAAGVGLDFSAASMVVFAELPQEVAIVQQAEDRAHRRGQTLPVNVYFLLARGTTDDR</sequence>
<dbReference type="GO" id="GO:0006281">
    <property type="term" value="P:DNA repair"/>
    <property type="evidence" value="ECO:0007669"/>
    <property type="project" value="TreeGrafter"/>
</dbReference>
<dbReference type="EMBL" id="JALJOQ010000140">
    <property type="protein sequence ID" value="KAK9794347.1"/>
    <property type="molecule type" value="Genomic_DNA"/>
</dbReference>
<feature type="domain" description="Helicase ATP-binding" evidence="3">
    <location>
        <begin position="179"/>
        <end position="364"/>
    </location>
</feature>
<dbReference type="CDD" id="cd18793">
    <property type="entry name" value="SF2_C_SNF"/>
    <property type="match status" value="1"/>
</dbReference>
<feature type="region of interest" description="Disordered" evidence="2">
    <location>
        <begin position="502"/>
        <end position="528"/>
    </location>
</feature>
<dbReference type="PROSITE" id="PS51192">
    <property type="entry name" value="HELICASE_ATP_BIND_1"/>
    <property type="match status" value="1"/>
</dbReference>
<dbReference type="GO" id="GO:0016787">
    <property type="term" value="F:hydrolase activity"/>
    <property type="evidence" value="ECO:0007669"/>
    <property type="project" value="UniProtKB-KW"/>
</dbReference>
<dbReference type="Pfam" id="PF00176">
    <property type="entry name" value="SNF2-rel_dom"/>
    <property type="match status" value="1"/>
</dbReference>
<dbReference type="InterPro" id="IPR049730">
    <property type="entry name" value="SNF2/RAD54-like_C"/>
</dbReference>
<protein>
    <submittedName>
        <fullName evidence="5">Uncharacterized protein</fullName>
    </submittedName>
</protein>
<dbReference type="Gene3D" id="3.40.50.300">
    <property type="entry name" value="P-loop containing nucleotide triphosphate hydrolases"/>
    <property type="match status" value="1"/>
</dbReference>
<evidence type="ECO:0000259" key="4">
    <source>
        <dbReference type="PROSITE" id="PS51194"/>
    </source>
</evidence>